<name>A0A2T9ZLG4_9FUNG</name>
<dbReference type="PANTHER" id="PTHR37849">
    <property type="entry name" value="YALI0E11605P"/>
    <property type="match status" value="1"/>
</dbReference>
<comment type="caution">
    <text evidence="3">The sequence shown here is derived from an EMBL/GenBank/DDBJ whole genome shotgun (WGS) entry which is preliminary data.</text>
</comment>
<feature type="transmembrane region" description="Helical" evidence="2">
    <location>
        <begin position="59"/>
        <end position="77"/>
    </location>
</feature>
<dbReference type="EMBL" id="MBFS01000008">
    <property type="protein sequence ID" value="PVV05400.1"/>
    <property type="molecule type" value="Genomic_DNA"/>
</dbReference>
<dbReference type="Proteomes" id="UP000245609">
    <property type="component" value="Unassembled WGS sequence"/>
</dbReference>
<evidence type="ECO:0000256" key="1">
    <source>
        <dbReference type="SAM" id="Coils"/>
    </source>
</evidence>
<evidence type="ECO:0000313" key="4">
    <source>
        <dbReference type="Proteomes" id="UP000245609"/>
    </source>
</evidence>
<keyword evidence="2" id="KW-0472">Membrane</keyword>
<feature type="coiled-coil region" evidence="1">
    <location>
        <begin position="102"/>
        <end position="129"/>
    </location>
</feature>
<keyword evidence="4" id="KW-1185">Reference proteome</keyword>
<keyword evidence="2" id="KW-1133">Transmembrane helix</keyword>
<evidence type="ECO:0000256" key="2">
    <source>
        <dbReference type="SAM" id="Phobius"/>
    </source>
</evidence>
<gene>
    <name evidence="3" type="ORF">BB560_000075</name>
</gene>
<keyword evidence="2" id="KW-0812">Transmembrane</keyword>
<accession>A0A2T9ZLG4</accession>
<reference evidence="3 4" key="1">
    <citation type="journal article" date="2018" name="MBio">
        <title>Comparative Genomics Reveals the Core Gene Toolbox for the Fungus-Insect Symbiosis.</title>
        <authorList>
            <person name="Wang Y."/>
            <person name="Stata M."/>
            <person name="Wang W."/>
            <person name="Stajich J.E."/>
            <person name="White M.M."/>
            <person name="Moncalvo J.M."/>
        </authorList>
    </citation>
    <scope>NUCLEOTIDE SEQUENCE [LARGE SCALE GENOMIC DNA]</scope>
    <source>
        <strain evidence="3 4">SC-DP-2</strain>
    </source>
</reference>
<dbReference type="OrthoDB" id="5331396at2759"/>
<dbReference type="PANTHER" id="PTHR37849:SF1">
    <property type="entry name" value="YALI0E11605P"/>
    <property type="match status" value="1"/>
</dbReference>
<sequence length="185" mass="20228">MLRMQRMSSAIGGLLSKRQFSGGRILRAVEKATESGAQKSVLSSPSPAKRKVGGFRGGVFGFLLGSTLASAYGYFYLLDVYERSNAMVLSSISELEALSVNIRLQLETISVLEARLEKFESNYAKSKDLEQLSASTRSQIDNVNRSFLDLKARILKNHLEAVESSPKESTTTKNIAAAISSKLEN</sequence>
<dbReference type="AlphaFoldDB" id="A0A2T9ZLG4"/>
<evidence type="ECO:0000313" key="3">
    <source>
        <dbReference type="EMBL" id="PVV05400.1"/>
    </source>
</evidence>
<organism evidence="3 4">
    <name type="scientific">Smittium megazygosporum</name>
    <dbReference type="NCBI Taxonomy" id="133381"/>
    <lineage>
        <taxon>Eukaryota</taxon>
        <taxon>Fungi</taxon>
        <taxon>Fungi incertae sedis</taxon>
        <taxon>Zoopagomycota</taxon>
        <taxon>Kickxellomycotina</taxon>
        <taxon>Harpellomycetes</taxon>
        <taxon>Harpellales</taxon>
        <taxon>Legeriomycetaceae</taxon>
        <taxon>Smittium</taxon>
    </lineage>
</organism>
<keyword evidence="1" id="KW-0175">Coiled coil</keyword>
<proteinExistence type="predicted"/>
<protein>
    <submittedName>
        <fullName evidence="3">Uncharacterized protein</fullName>
    </submittedName>
</protein>